<dbReference type="Proteomes" id="UP000076852">
    <property type="component" value="Chromosome 1"/>
</dbReference>
<proteinExistence type="predicted"/>
<name>A0A160FKY7_9BURK</name>
<evidence type="ECO:0000313" key="3">
    <source>
        <dbReference type="Proteomes" id="UP000076852"/>
    </source>
</evidence>
<sequence>MPADGGEQCLRRRRPFAGRKRHGVVKPGNSVAFDAIHVGPVTAQIVAIVPVKDQRAVVAKLE</sequence>
<dbReference type="EMBL" id="CP014578">
    <property type="protein sequence ID" value="ANB73105.1"/>
    <property type="molecule type" value="Genomic_DNA"/>
</dbReference>
<dbReference type="AlphaFoldDB" id="A0A160FKY7"/>
<evidence type="ECO:0000256" key="1">
    <source>
        <dbReference type="SAM" id="MobiDB-lite"/>
    </source>
</evidence>
<organism evidence="2 3">
    <name type="scientific">Paraburkholderia phytofirmans OLGA172</name>
    <dbReference type="NCBI Taxonomy" id="1417228"/>
    <lineage>
        <taxon>Bacteria</taxon>
        <taxon>Pseudomonadati</taxon>
        <taxon>Pseudomonadota</taxon>
        <taxon>Betaproteobacteria</taxon>
        <taxon>Burkholderiales</taxon>
        <taxon>Burkholderiaceae</taxon>
        <taxon>Paraburkholderia</taxon>
    </lineage>
</organism>
<feature type="region of interest" description="Disordered" evidence="1">
    <location>
        <begin position="1"/>
        <end position="22"/>
    </location>
</feature>
<protein>
    <submittedName>
        <fullName evidence="2">Uncharacterized protein</fullName>
    </submittedName>
</protein>
<feature type="compositionally biased region" description="Basic residues" evidence="1">
    <location>
        <begin position="11"/>
        <end position="22"/>
    </location>
</feature>
<keyword evidence="3" id="KW-1185">Reference proteome</keyword>
<reference evidence="2 3" key="1">
    <citation type="journal article" date="2016" name="Gene">
        <title>PacBio SMRT assembly of a complex multi-replicon genome reveals chlorocatechol degradative operon in a region of genome plasticity.</title>
        <authorList>
            <person name="Ricker N."/>
            <person name="Shen S.Y."/>
            <person name="Goordial J."/>
            <person name="Jin S."/>
            <person name="Fulthorpe R.R."/>
        </authorList>
    </citation>
    <scope>NUCLEOTIDE SEQUENCE [LARGE SCALE GENOMIC DNA]</scope>
    <source>
        <strain evidence="2 3">OLGA172</strain>
    </source>
</reference>
<accession>A0A160FKY7</accession>
<dbReference type="KEGG" id="buz:AYM40_12580"/>
<gene>
    <name evidence="2" type="ORF">AYM40_12580</name>
</gene>
<evidence type="ECO:0000313" key="2">
    <source>
        <dbReference type="EMBL" id="ANB73105.1"/>
    </source>
</evidence>